<dbReference type="PANTHER" id="PTHR30543">
    <property type="entry name" value="CHROMATE REDUCTASE"/>
    <property type="match status" value="1"/>
</dbReference>
<protein>
    <submittedName>
        <fullName evidence="2">NAD(P)H-dependent FMN reductase</fullName>
    </submittedName>
</protein>
<evidence type="ECO:0000313" key="3">
    <source>
        <dbReference type="Proteomes" id="UP000183209"/>
    </source>
</evidence>
<dbReference type="EMBL" id="FPAG01000002">
    <property type="protein sequence ID" value="SFS55028.1"/>
    <property type="molecule type" value="Genomic_DNA"/>
</dbReference>
<dbReference type="Pfam" id="PF03358">
    <property type="entry name" value="FMN_red"/>
    <property type="match status" value="1"/>
</dbReference>
<evidence type="ECO:0000259" key="1">
    <source>
        <dbReference type="Pfam" id="PF03358"/>
    </source>
</evidence>
<dbReference type="OrthoDB" id="5767802at2"/>
<organism evidence="2 3">
    <name type="scientific">Zhouia amylolytica</name>
    <dbReference type="NCBI Taxonomy" id="376730"/>
    <lineage>
        <taxon>Bacteria</taxon>
        <taxon>Pseudomonadati</taxon>
        <taxon>Bacteroidota</taxon>
        <taxon>Flavobacteriia</taxon>
        <taxon>Flavobacteriales</taxon>
        <taxon>Flavobacteriaceae</taxon>
        <taxon>Zhouia</taxon>
    </lineage>
</organism>
<feature type="domain" description="NADPH-dependent FMN reductase-like" evidence="1">
    <location>
        <begin position="2"/>
        <end position="141"/>
    </location>
</feature>
<dbReference type="Proteomes" id="UP000183209">
    <property type="component" value="Unassembled WGS sequence"/>
</dbReference>
<name>A0A1I6QRS2_9FLAO</name>
<dbReference type="GO" id="GO:0016491">
    <property type="term" value="F:oxidoreductase activity"/>
    <property type="evidence" value="ECO:0007669"/>
    <property type="project" value="InterPro"/>
</dbReference>
<dbReference type="InterPro" id="IPR029039">
    <property type="entry name" value="Flavoprotein-like_sf"/>
</dbReference>
<gene>
    <name evidence="2" type="ORF">SAMN04487906_0810</name>
</gene>
<sequence>MIKILAFAGSNSSTSKNFQLIQHTVSLIEGYDVQVLNMSKMPFPLFSEDLEREEGYKNSLLELKDEIQKADALILSVNEHNGNPSAYFKNLIDWLSRVDRDFLEDTRVFLMSTSPGRRGGAGSLAVTKDLLPRFGAEIITTFSLPSFNHFFSKEEGITEEPYKTDHHERLQDFLFALEF</sequence>
<dbReference type="AlphaFoldDB" id="A0A1I6QRS2"/>
<proteinExistence type="predicted"/>
<evidence type="ECO:0000313" key="2">
    <source>
        <dbReference type="EMBL" id="SFS55028.1"/>
    </source>
</evidence>
<dbReference type="RefSeq" id="WP_074977071.1">
    <property type="nucleotide sequence ID" value="NZ_FPAG01000002.1"/>
</dbReference>
<dbReference type="SUPFAM" id="SSF52218">
    <property type="entry name" value="Flavoproteins"/>
    <property type="match status" value="1"/>
</dbReference>
<dbReference type="PANTHER" id="PTHR30543:SF21">
    <property type="entry name" value="NAD(P)H-DEPENDENT FMN REDUCTASE LOT6"/>
    <property type="match status" value="1"/>
</dbReference>
<dbReference type="GO" id="GO:0005829">
    <property type="term" value="C:cytosol"/>
    <property type="evidence" value="ECO:0007669"/>
    <property type="project" value="TreeGrafter"/>
</dbReference>
<reference evidence="2 3" key="1">
    <citation type="submission" date="2016-10" db="EMBL/GenBank/DDBJ databases">
        <authorList>
            <person name="de Groot N.N."/>
        </authorList>
    </citation>
    <scope>NUCLEOTIDE SEQUENCE [LARGE SCALE GENOMIC DNA]</scope>
    <source>
        <strain evidence="2 3">CGMCC 1.6114</strain>
    </source>
</reference>
<dbReference type="InterPro" id="IPR050712">
    <property type="entry name" value="NAD(P)H-dep_reductase"/>
</dbReference>
<accession>A0A1I6QRS2</accession>
<dbReference type="InterPro" id="IPR005025">
    <property type="entry name" value="FMN_Rdtase-like_dom"/>
</dbReference>
<dbReference type="Gene3D" id="3.40.50.360">
    <property type="match status" value="1"/>
</dbReference>
<dbReference type="GO" id="GO:0010181">
    <property type="term" value="F:FMN binding"/>
    <property type="evidence" value="ECO:0007669"/>
    <property type="project" value="TreeGrafter"/>
</dbReference>